<organism evidence="1 2">
    <name type="scientific">Carnobacterium maltaromaticum LMA28</name>
    <dbReference type="NCBI Taxonomy" id="1234679"/>
    <lineage>
        <taxon>Bacteria</taxon>
        <taxon>Bacillati</taxon>
        <taxon>Bacillota</taxon>
        <taxon>Bacilli</taxon>
        <taxon>Lactobacillales</taxon>
        <taxon>Carnobacteriaceae</taxon>
        <taxon>Carnobacterium</taxon>
    </lineage>
</organism>
<accession>K8E526</accession>
<name>K8E526_CARML</name>
<reference evidence="2" key="1">
    <citation type="journal article" date="2013" name="Genome Announc.">
        <title>Complete Chromosome Sequence of Carnobacterium maltaromaticum LMA 28.</title>
        <authorList>
            <person name="Cailliez-Grimal C."/>
            <person name="Chaillou S."/>
            <person name="Anba-Mondoloni J."/>
            <person name="Loux V."/>
            <person name="Afzal M.I."/>
            <person name="Rahman A."/>
            <person name="Kergourlay G."/>
            <person name="Champomier-Verges M.C."/>
            <person name="Zagorec M."/>
            <person name="Dalgaard P."/>
            <person name="Leisner J.J."/>
            <person name="Prevost H."/>
            <person name="Revol-Junelles A.M."/>
            <person name="Borges F."/>
        </authorList>
    </citation>
    <scope>NUCLEOTIDE SEQUENCE</scope>
    <source>
        <strain evidence="2">LMA28</strain>
    </source>
</reference>
<keyword evidence="1" id="KW-0378">Hydrolase</keyword>
<dbReference type="KEGG" id="cml:BN424_2260"/>
<protein>
    <submittedName>
        <fullName evidence="1">Hydrolase</fullName>
    </submittedName>
</protein>
<dbReference type="SUPFAM" id="SSF53474">
    <property type="entry name" value="alpha/beta-Hydrolases"/>
    <property type="match status" value="1"/>
</dbReference>
<evidence type="ECO:0000313" key="2">
    <source>
        <dbReference type="Proteomes" id="UP000000212"/>
    </source>
</evidence>
<dbReference type="Gene3D" id="3.40.50.1820">
    <property type="entry name" value="alpha/beta hydrolase"/>
    <property type="match status" value="1"/>
</dbReference>
<dbReference type="GO" id="GO:0016787">
    <property type="term" value="F:hydrolase activity"/>
    <property type="evidence" value="ECO:0007669"/>
    <property type="project" value="UniProtKB-KW"/>
</dbReference>
<dbReference type="HOGENOM" id="CLU_020336_9_2_9"/>
<evidence type="ECO:0000313" key="1">
    <source>
        <dbReference type="EMBL" id="CCO11700.2"/>
    </source>
</evidence>
<proteinExistence type="predicted"/>
<dbReference type="Proteomes" id="UP000000212">
    <property type="component" value="Chromosome"/>
</dbReference>
<dbReference type="EMBL" id="HE999757">
    <property type="protein sequence ID" value="CCO11700.2"/>
    <property type="molecule type" value="Genomic_DNA"/>
</dbReference>
<dbReference type="AlphaFoldDB" id="K8E526"/>
<dbReference type="STRING" id="1234679.BN424_2260"/>
<keyword evidence="2" id="KW-1185">Reference proteome</keyword>
<sequence length="224" mass="25528">MNVYIEGRGNKTLIFMSGGGTVSPLLDFKSLYSRVSNVYKIVVIEKFGYGFSDILDKSRDIDSILNDTRQVLKENQILPPYTLCSHSMSGIEALYWKQVFPEEIEAIIGLDMATPKAYENSKINQTFFKVLSYINKTGISLFIPKKIMGDAVKYGDLTHEEKKLYKEIFGTRFMSKTMLNEISKIKLNAEKIVMDNNNQTPMLLFVSNGIGTGFKKDKWQKNTK</sequence>
<gene>
    <name evidence="1" type="ORF">BN424_2260</name>
</gene>
<dbReference type="eggNOG" id="COG0596">
    <property type="taxonomic scope" value="Bacteria"/>
</dbReference>
<dbReference type="InterPro" id="IPR029058">
    <property type="entry name" value="AB_hydrolase_fold"/>
</dbReference>